<dbReference type="Proteomes" id="UP000295468">
    <property type="component" value="Unassembled WGS sequence"/>
</dbReference>
<dbReference type="InterPro" id="IPR038765">
    <property type="entry name" value="Papain-like_cys_pep_sf"/>
</dbReference>
<dbReference type="GO" id="GO:0008233">
    <property type="term" value="F:peptidase activity"/>
    <property type="evidence" value="ECO:0007669"/>
    <property type="project" value="UniProtKB-KW"/>
</dbReference>
<dbReference type="GO" id="GO:0006508">
    <property type="term" value="P:proteolysis"/>
    <property type="evidence" value="ECO:0007669"/>
    <property type="project" value="UniProtKB-KW"/>
</dbReference>
<accession>A0A4V3D3V8</accession>
<dbReference type="SUPFAM" id="SSF54001">
    <property type="entry name" value="Cysteine proteinases"/>
    <property type="match status" value="1"/>
</dbReference>
<keyword evidence="2" id="KW-0645">Protease</keyword>
<evidence type="ECO:0000313" key="2">
    <source>
        <dbReference type="EMBL" id="TDQ31543.1"/>
    </source>
</evidence>
<dbReference type="OrthoDB" id="9804872at2"/>
<dbReference type="InterPro" id="IPR002931">
    <property type="entry name" value="Transglutaminase-like"/>
</dbReference>
<comment type="caution">
    <text evidence="2">The sequence shown here is derived from an EMBL/GenBank/DDBJ whole genome shotgun (WGS) entry which is preliminary data.</text>
</comment>
<dbReference type="SMART" id="SM00460">
    <property type="entry name" value="TGc"/>
    <property type="match status" value="1"/>
</dbReference>
<dbReference type="Gene3D" id="3.10.620.30">
    <property type="match status" value="1"/>
</dbReference>
<dbReference type="PANTHER" id="PTHR33490:SF6">
    <property type="entry name" value="SLL1049 PROTEIN"/>
    <property type="match status" value="1"/>
</dbReference>
<evidence type="ECO:0000259" key="1">
    <source>
        <dbReference type="SMART" id="SM00460"/>
    </source>
</evidence>
<dbReference type="EMBL" id="SNYI01000002">
    <property type="protein sequence ID" value="TDQ31543.1"/>
    <property type="molecule type" value="Genomic_DNA"/>
</dbReference>
<dbReference type="AlphaFoldDB" id="A0A4V3D3V8"/>
<proteinExistence type="predicted"/>
<organism evidence="2 3">
    <name type="scientific">Zeaxanthinibacter enoshimensis</name>
    <dbReference type="NCBI Taxonomy" id="392009"/>
    <lineage>
        <taxon>Bacteria</taxon>
        <taxon>Pseudomonadati</taxon>
        <taxon>Bacteroidota</taxon>
        <taxon>Flavobacteriia</taxon>
        <taxon>Flavobacteriales</taxon>
        <taxon>Flavobacteriaceae</taxon>
        <taxon>Zeaxanthinibacter</taxon>
    </lineage>
</organism>
<feature type="domain" description="Transglutaminase-like" evidence="1">
    <location>
        <begin position="173"/>
        <end position="238"/>
    </location>
</feature>
<name>A0A4V3D3V8_9FLAO</name>
<keyword evidence="2" id="KW-0378">Hydrolase</keyword>
<evidence type="ECO:0000313" key="3">
    <source>
        <dbReference type="Proteomes" id="UP000295468"/>
    </source>
</evidence>
<sequence length="282" mass="32096">MALDYTVTYSAENHYENLVKDAIWQFLIIPEDNDNQRVTDVQFNNSLDAPVSYSENSKGFRTIRVTPVKPFNDISFTANFRLVKDEMNPFDFVPPEDPGKDYLTLDSLEFRVDHDSYLRPTSYTTVPGSAELTFQWDNEKDIFTNIQALNSWVYEYLKFTPGITTVETTLQDVLGHRKGVCQDFTHLFLALVRKHKVPARYVSGYLHQGSGYFGDSQMHAWAEVYIPRVGWIGFDPTNNLLVGSDHIKVAHGRDYSECSPLTGVLYTLGENRTSHAVGVACQ</sequence>
<gene>
    <name evidence="2" type="ORF">CLV82_2251</name>
</gene>
<protein>
    <submittedName>
        <fullName evidence="2">Transglutaminase-like putative cysteine protease</fullName>
    </submittedName>
</protein>
<dbReference type="PANTHER" id="PTHR33490">
    <property type="entry name" value="BLR5614 PROTEIN-RELATED"/>
    <property type="match status" value="1"/>
</dbReference>
<dbReference type="Pfam" id="PF01841">
    <property type="entry name" value="Transglut_core"/>
    <property type="match status" value="1"/>
</dbReference>
<dbReference type="RefSeq" id="WP_133644358.1">
    <property type="nucleotide sequence ID" value="NZ_SNYI01000002.1"/>
</dbReference>
<reference evidence="2 3" key="1">
    <citation type="submission" date="2019-03" db="EMBL/GenBank/DDBJ databases">
        <title>Genomic Encyclopedia of Archaeal and Bacterial Type Strains, Phase II (KMG-II): from individual species to whole genera.</title>
        <authorList>
            <person name="Goeker M."/>
        </authorList>
    </citation>
    <scope>NUCLEOTIDE SEQUENCE [LARGE SCALE GENOMIC DNA]</scope>
    <source>
        <strain evidence="2 3">DSM 18435</strain>
    </source>
</reference>
<keyword evidence="3" id="KW-1185">Reference proteome</keyword>